<evidence type="ECO:0000256" key="1">
    <source>
        <dbReference type="SAM" id="SignalP"/>
    </source>
</evidence>
<evidence type="ECO:0000313" key="4">
    <source>
        <dbReference type="Proteomes" id="UP000652755"/>
    </source>
</evidence>
<feature type="signal peptide" evidence="1">
    <location>
        <begin position="1"/>
        <end position="19"/>
    </location>
</feature>
<dbReference type="RefSeq" id="WP_187070282.1">
    <property type="nucleotide sequence ID" value="NZ_JACRYL010000004.1"/>
</dbReference>
<dbReference type="InterPro" id="IPR029045">
    <property type="entry name" value="ClpP/crotonase-like_dom_sf"/>
</dbReference>
<reference evidence="3 4" key="1">
    <citation type="submission" date="2020-08" db="EMBL/GenBank/DDBJ databases">
        <authorList>
            <person name="Sun Q."/>
            <person name="Inoue M."/>
        </authorList>
    </citation>
    <scope>NUCLEOTIDE SEQUENCE [LARGE SCALE GENOMIC DNA]</scope>
    <source>
        <strain evidence="3 4">CCM 8938</strain>
    </source>
</reference>
<name>A0ABR7KNX8_9SPHI</name>
<feature type="domain" description="Tail specific protease" evidence="2">
    <location>
        <begin position="103"/>
        <end position="319"/>
    </location>
</feature>
<accession>A0ABR7KNX8</accession>
<sequence>MKRLFGIFFILSLSLKLCAQEKMIPQDSIKVFYAELFSALKKNYLHRNTVNWQVAESETMQSLKQYATFENSLSEVKILFDKIGATHCNIYYKENKYAATGKKIPEEDYSKQWKNKYNSKPVFEIKVLNERFGYILMPKMIFFDISPQSIHKIAQPLYNQIANFKTNNKIEGWILDLRMNTGGNSWPMLLALYDLLGDNSIGGSLNANKKMTNKIKLVKGKYYDNGKQMAHIDAKGEMLDHAKVAVISGLFTASSGEVIALAFKGRQNTIFIGERTYGATTGNIYWPLPFDITMALTTTYDTDRNGNYFEQIIPDIAVSKQDNFDDLLLDKNIQEAIKFINNK</sequence>
<keyword evidence="4" id="KW-1185">Reference proteome</keyword>
<organism evidence="3 4">
    <name type="scientific">Pedobacter fastidiosus</name>
    <dbReference type="NCBI Taxonomy" id="2765361"/>
    <lineage>
        <taxon>Bacteria</taxon>
        <taxon>Pseudomonadati</taxon>
        <taxon>Bacteroidota</taxon>
        <taxon>Sphingobacteriia</taxon>
        <taxon>Sphingobacteriales</taxon>
        <taxon>Sphingobacteriaceae</taxon>
        <taxon>Pedobacter</taxon>
    </lineage>
</organism>
<dbReference type="EMBL" id="JACRYL010000004">
    <property type="protein sequence ID" value="MBC6109796.1"/>
    <property type="molecule type" value="Genomic_DNA"/>
</dbReference>
<dbReference type="SUPFAM" id="SSF52096">
    <property type="entry name" value="ClpP/crotonase"/>
    <property type="match status" value="1"/>
</dbReference>
<comment type="caution">
    <text evidence="3">The sequence shown here is derived from an EMBL/GenBank/DDBJ whole genome shotgun (WGS) entry which is preliminary data.</text>
</comment>
<dbReference type="SMART" id="SM00245">
    <property type="entry name" value="TSPc"/>
    <property type="match status" value="1"/>
</dbReference>
<protein>
    <submittedName>
        <fullName evidence="3">S41 family peptidase</fullName>
    </submittedName>
</protein>
<dbReference type="Proteomes" id="UP000652755">
    <property type="component" value="Unassembled WGS sequence"/>
</dbReference>
<dbReference type="Pfam" id="PF03572">
    <property type="entry name" value="Peptidase_S41"/>
    <property type="match status" value="1"/>
</dbReference>
<evidence type="ECO:0000313" key="3">
    <source>
        <dbReference type="EMBL" id="MBC6109796.1"/>
    </source>
</evidence>
<keyword evidence="1" id="KW-0732">Signal</keyword>
<proteinExistence type="predicted"/>
<evidence type="ECO:0000259" key="2">
    <source>
        <dbReference type="SMART" id="SM00245"/>
    </source>
</evidence>
<dbReference type="InterPro" id="IPR005151">
    <property type="entry name" value="Tail-specific_protease"/>
</dbReference>
<gene>
    <name evidence="3" type="ORF">H7U22_05115</name>
</gene>
<feature type="chain" id="PRO_5046422446" evidence="1">
    <location>
        <begin position="20"/>
        <end position="343"/>
    </location>
</feature>
<dbReference type="Gene3D" id="3.90.226.10">
    <property type="entry name" value="2-enoyl-CoA Hydratase, Chain A, domain 1"/>
    <property type="match status" value="1"/>
</dbReference>